<reference evidence="1 2" key="1">
    <citation type="submission" date="2019-02" db="EMBL/GenBank/DDBJ databases">
        <title>Deep-cultivation of Planctomycetes and their phenomic and genomic characterization uncovers novel biology.</title>
        <authorList>
            <person name="Wiegand S."/>
            <person name="Jogler M."/>
            <person name="Boedeker C."/>
            <person name="Pinto D."/>
            <person name="Vollmers J."/>
            <person name="Rivas-Marin E."/>
            <person name="Kohn T."/>
            <person name="Peeters S.H."/>
            <person name="Heuer A."/>
            <person name="Rast P."/>
            <person name="Oberbeckmann S."/>
            <person name="Bunk B."/>
            <person name="Jeske O."/>
            <person name="Meyerdierks A."/>
            <person name="Storesund J.E."/>
            <person name="Kallscheuer N."/>
            <person name="Luecker S."/>
            <person name="Lage O.M."/>
            <person name="Pohl T."/>
            <person name="Merkel B.J."/>
            <person name="Hornburger P."/>
            <person name="Mueller R.-W."/>
            <person name="Bruemmer F."/>
            <person name="Labrenz M."/>
            <person name="Spormann A.M."/>
            <person name="Op den Camp H."/>
            <person name="Overmann J."/>
            <person name="Amann R."/>
            <person name="Jetten M.S.M."/>
            <person name="Mascher T."/>
            <person name="Medema M.H."/>
            <person name="Devos D.P."/>
            <person name="Kaster A.-K."/>
            <person name="Ovreas L."/>
            <person name="Rohde M."/>
            <person name="Galperin M.Y."/>
            <person name="Jogler C."/>
        </authorList>
    </citation>
    <scope>NUCLEOTIDE SEQUENCE [LARGE SCALE GENOMIC DNA]</scope>
    <source>
        <strain evidence="1 2">KS4</strain>
    </source>
</reference>
<dbReference type="KEGG" id="pcor:KS4_10780"/>
<evidence type="ECO:0000313" key="2">
    <source>
        <dbReference type="Proteomes" id="UP000317369"/>
    </source>
</evidence>
<keyword evidence="2" id="KW-1185">Reference proteome</keyword>
<sequence>MQMTNESKTIERNWCDLKPGDVICLGGNWLEVFDAYPTNHDTVTIKVITAYGIQPVEIQSASKSKVTCKIY</sequence>
<organism evidence="1 2">
    <name type="scientific">Poriferisphaera corsica</name>
    <dbReference type="NCBI Taxonomy" id="2528020"/>
    <lineage>
        <taxon>Bacteria</taxon>
        <taxon>Pseudomonadati</taxon>
        <taxon>Planctomycetota</taxon>
        <taxon>Phycisphaerae</taxon>
        <taxon>Phycisphaerales</taxon>
        <taxon>Phycisphaeraceae</taxon>
        <taxon>Poriferisphaera</taxon>
    </lineage>
</organism>
<evidence type="ECO:0000313" key="1">
    <source>
        <dbReference type="EMBL" id="QDU33037.1"/>
    </source>
</evidence>
<protein>
    <submittedName>
        <fullName evidence="1">Uncharacterized protein</fullName>
    </submittedName>
</protein>
<dbReference type="Proteomes" id="UP000317369">
    <property type="component" value="Chromosome"/>
</dbReference>
<proteinExistence type="predicted"/>
<dbReference type="AlphaFoldDB" id="A0A517YS30"/>
<gene>
    <name evidence="1" type="ORF">KS4_10780</name>
</gene>
<name>A0A517YS30_9BACT</name>
<accession>A0A517YS30</accession>
<dbReference type="EMBL" id="CP036425">
    <property type="protein sequence ID" value="QDU33037.1"/>
    <property type="molecule type" value="Genomic_DNA"/>
</dbReference>